<evidence type="ECO:0000313" key="11">
    <source>
        <dbReference type="EMBL" id="KAF2676832.1"/>
    </source>
</evidence>
<dbReference type="EMBL" id="MU005629">
    <property type="protein sequence ID" value="KAF2676832.1"/>
    <property type="molecule type" value="Genomic_DNA"/>
</dbReference>
<comment type="catalytic activity">
    <reaction evidence="8">
        <text>L-seryl-[protein] + ATP = O-phospho-L-seryl-[protein] + ADP + H(+)</text>
        <dbReference type="Rhea" id="RHEA:17989"/>
        <dbReference type="Rhea" id="RHEA-COMP:9863"/>
        <dbReference type="Rhea" id="RHEA-COMP:11604"/>
        <dbReference type="ChEBI" id="CHEBI:15378"/>
        <dbReference type="ChEBI" id="CHEBI:29999"/>
        <dbReference type="ChEBI" id="CHEBI:30616"/>
        <dbReference type="ChEBI" id="CHEBI:83421"/>
        <dbReference type="ChEBI" id="CHEBI:456216"/>
        <dbReference type="EC" id="2.7.11.1"/>
    </reaction>
</comment>
<name>A0A6G1IF44_9PLEO</name>
<feature type="compositionally biased region" description="Polar residues" evidence="9">
    <location>
        <begin position="77"/>
        <end position="91"/>
    </location>
</feature>
<keyword evidence="3" id="KW-0808">Transferase</keyword>
<evidence type="ECO:0000313" key="12">
    <source>
        <dbReference type="Proteomes" id="UP000799291"/>
    </source>
</evidence>
<dbReference type="GO" id="GO:0004674">
    <property type="term" value="F:protein serine/threonine kinase activity"/>
    <property type="evidence" value="ECO:0007669"/>
    <property type="project" value="UniProtKB-KW"/>
</dbReference>
<evidence type="ECO:0000259" key="10">
    <source>
        <dbReference type="PROSITE" id="PS50011"/>
    </source>
</evidence>
<evidence type="ECO:0000256" key="3">
    <source>
        <dbReference type="ARBA" id="ARBA00022679"/>
    </source>
</evidence>
<feature type="region of interest" description="Disordered" evidence="9">
    <location>
        <begin position="211"/>
        <end position="291"/>
    </location>
</feature>
<feature type="domain" description="Protein kinase" evidence="10">
    <location>
        <begin position="404"/>
        <end position="770"/>
    </location>
</feature>
<dbReference type="EC" id="2.7.11.1" evidence="1"/>
<dbReference type="PANTHER" id="PTHR24356">
    <property type="entry name" value="SERINE/THREONINE-PROTEIN KINASE"/>
    <property type="match status" value="1"/>
</dbReference>
<dbReference type="InterPro" id="IPR011009">
    <property type="entry name" value="Kinase-like_dom_sf"/>
</dbReference>
<keyword evidence="6" id="KW-0067">ATP-binding</keyword>
<feature type="region of interest" description="Disordered" evidence="9">
    <location>
        <begin position="28"/>
        <end position="54"/>
    </location>
</feature>
<feature type="compositionally biased region" description="Basic residues" evidence="9">
    <location>
        <begin position="901"/>
        <end position="913"/>
    </location>
</feature>
<dbReference type="AlphaFoldDB" id="A0A6G1IF44"/>
<proteinExistence type="predicted"/>
<protein>
    <recommendedName>
        <fullName evidence="1">non-specific serine/threonine protein kinase</fullName>
        <ecNumber evidence="1">2.7.11.1</ecNumber>
    </recommendedName>
</protein>
<evidence type="ECO:0000256" key="6">
    <source>
        <dbReference type="ARBA" id="ARBA00022840"/>
    </source>
</evidence>
<sequence length="970" mass="109522">MSLVATKKRKDAVPIRVSHDKDKVRIIERRSNERRSSSITKPPHSRASLPSSRTFSNFRRGSVRIFSIFRSGKRSGPSPTTADSSVSNTNASDVTQCADAAKITTTEVKNTAQERSVPGVTVTRFQPVLRKDAPSLVQLTNAAGFDGESEPPMPRKERHPAALHASKSTPGLSRQLTQRISNSLLHNPTVIHRPKLSSRPTVLTTDSMQQLSDAPDAAHSKGPMSEVPTKVPTLPSPFSSFIDSNTPPPSAQSTAPTSLVSSGAPRSAEITHRGQNGFRHVSTGGSPLSEPTSEQLISQWLVFPRQDAPRLSPPSIATVENAAAAKIFFESHFNCMLGTKVSPRSMRRRNMERKLFALAVPNEQRHQRRKEWCHSETDHLRQTRVLKSKTLMRQKTKGVHISNYEIVRVLGKGSFGVVRLVREKSDCVGSKGNSTSSGSDRVCNVDGISNMDVSDDLTYRAPKQVYAMKVIRKSDMLRNSQEGHLRAERDFLVASENSRWVVPLIASFQDNNNLYLVMEYMVGGDFLGLLLREDILDENVAKWYIAEMILCIEEAHKMNWIHRDVKPDNFLITASGHLKISDFGLAFDGHWTHNQTYYNEQRYSLLRDLDLHVHGDAQDCEEEKVRQESRKTFDLINGKMTARERFEAKQDGASGPILDWLNRTQRRQFAKSVVGTSQYMAPEWSIGIILYECLYGCTPFFCDNRQATKTRILDHKRWLRFPPEQRYARPNIDRVPLMPVSRNAIDLMMRLLDERQDRLSAKRYRENDWVLRDRALGTRRARNVNCTGHIVFPNDAEDIKNHPFFRNILWPSLHLSRPPFIPRVHGDQPITKYFDDEAEIMSASDHLDSSSYDDEAEDAAITPTAPTPNGDGQQARPAIQGNDHLAVQALLGEPSPMAASRMKRRKKEKKRPRDKLLRDPQVGRTVLEIRKKGAFMGYTYRRPRFTLPELEERIAARAPAARTGMVPVTA</sequence>
<dbReference type="Gene3D" id="1.10.510.10">
    <property type="entry name" value="Transferase(Phosphotransferase) domain 1"/>
    <property type="match status" value="1"/>
</dbReference>
<keyword evidence="4" id="KW-0547">Nucleotide-binding</keyword>
<feature type="region of interest" description="Disordered" evidence="9">
    <location>
        <begin position="143"/>
        <end position="173"/>
    </location>
</feature>
<evidence type="ECO:0000256" key="5">
    <source>
        <dbReference type="ARBA" id="ARBA00022777"/>
    </source>
</evidence>
<evidence type="ECO:0000256" key="7">
    <source>
        <dbReference type="ARBA" id="ARBA00047899"/>
    </source>
</evidence>
<dbReference type="CDD" id="cd21742">
    <property type="entry name" value="MobB_NDR_LATS-like"/>
    <property type="match status" value="1"/>
</dbReference>
<dbReference type="PROSITE" id="PS50011">
    <property type="entry name" value="PROTEIN_KINASE_DOM"/>
    <property type="match status" value="1"/>
</dbReference>
<organism evidence="11 12">
    <name type="scientific">Lentithecium fluviatile CBS 122367</name>
    <dbReference type="NCBI Taxonomy" id="1168545"/>
    <lineage>
        <taxon>Eukaryota</taxon>
        <taxon>Fungi</taxon>
        <taxon>Dikarya</taxon>
        <taxon>Ascomycota</taxon>
        <taxon>Pezizomycotina</taxon>
        <taxon>Dothideomycetes</taxon>
        <taxon>Pleosporomycetidae</taxon>
        <taxon>Pleosporales</taxon>
        <taxon>Massarineae</taxon>
        <taxon>Lentitheciaceae</taxon>
        <taxon>Lentithecium</taxon>
    </lineage>
</organism>
<comment type="catalytic activity">
    <reaction evidence="7">
        <text>L-threonyl-[protein] + ATP = O-phospho-L-threonyl-[protein] + ADP + H(+)</text>
        <dbReference type="Rhea" id="RHEA:46608"/>
        <dbReference type="Rhea" id="RHEA-COMP:11060"/>
        <dbReference type="Rhea" id="RHEA-COMP:11605"/>
        <dbReference type="ChEBI" id="CHEBI:15378"/>
        <dbReference type="ChEBI" id="CHEBI:30013"/>
        <dbReference type="ChEBI" id="CHEBI:30616"/>
        <dbReference type="ChEBI" id="CHEBI:61977"/>
        <dbReference type="ChEBI" id="CHEBI:456216"/>
        <dbReference type="EC" id="2.7.11.1"/>
    </reaction>
</comment>
<keyword evidence="5 11" id="KW-0418">Kinase</keyword>
<feature type="region of interest" description="Disordered" evidence="9">
    <location>
        <begin position="845"/>
        <end position="877"/>
    </location>
</feature>
<dbReference type="GO" id="GO:0035556">
    <property type="term" value="P:intracellular signal transduction"/>
    <property type="evidence" value="ECO:0007669"/>
    <property type="project" value="TreeGrafter"/>
</dbReference>
<evidence type="ECO:0000256" key="8">
    <source>
        <dbReference type="ARBA" id="ARBA00048679"/>
    </source>
</evidence>
<evidence type="ECO:0000256" key="4">
    <source>
        <dbReference type="ARBA" id="ARBA00022741"/>
    </source>
</evidence>
<evidence type="ECO:0000256" key="9">
    <source>
        <dbReference type="SAM" id="MobiDB-lite"/>
    </source>
</evidence>
<keyword evidence="2" id="KW-0723">Serine/threonine-protein kinase</keyword>
<dbReference type="InterPro" id="IPR050236">
    <property type="entry name" value="Ser_Thr_kinase_AGC"/>
</dbReference>
<reference evidence="11" key="1">
    <citation type="journal article" date="2020" name="Stud. Mycol.">
        <title>101 Dothideomycetes genomes: a test case for predicting lifestyles and emergence of pathogens.</title>
        <authorList>
            <person name="Haridas S."/>
            <person name="Albert R."/>
            <person name="Binder M."/>
            <person name="Bloem J."/>
            <person name="Labutti K."/>
            <person name="Salamov A."/>
            <person name="Andreopoulos B."/>
            <person name="Baker S."/>
            <person name="Barry K."/>
            <person name="Bills G."/>
            <person name="Bluhm B."/>
            <person name="Cannon C."/>
            <person name="Castanera R."/>
            <person name="Culley D."/>
            <person name="Daum C."/>
            <person name="Ezra D."/>
            <person name="Gonzalez J."/>
            <person name="Henrissat B."/>
            <person name="Kuo A."/>
            <person name="Liang C."/>
            <person name="Lipzen A."/>
            <person name="Lutzoni F."/>
            <person name="Magnuson J."/>
            <person name="Mondo S."/>
            <person name="Nolan M."/>
            <person name="Ohm R."/>
            <person name="Pangilinan J."/>
            <person name="Park H.-J."/>
            <person name="Ramirez L."/>
            <person name="Alfaro M."/>
            <person name="Sun H."/>
            <person name="Tritt A."/>
            <person name="Yoshinaga Y."/>
            <person name="Zwiers L.-H."/>
            <person name="Turgeon B."/>
            <person name="Goodwin S."/>
            <person name="Spatafora J."/>
            <person name="Crous P."/>
            <person name="Grigoriev I."/>
        </authorList>
    </citation>
    <scope>NUCLEOTIDE SEQUENCE</scope>
    <source>
        <strain evidence="11">CBS 122367</strain>
    </source>
</reference>
<dbReference type="Gene3D" id="3.30.200.20">
    <property type="entry name" value="Phosphorylase Kinase, domain 1"/>
    <property type="match status" value="1"/>
</dbReference>
<evidence type="ECO:0000256" key="2">
    <source>
        <dbReference type="ARBA" id="ARBA00022527"/>
    </source>
</evidence>
<dbReference type="Proteomes" id="UP000799291">
    <property type="component" value="Unassembled WGS sequence"/>
</dbReference>
<feature type="region of interest" description="Disordered" evidence="9">
    <location>
        <begin position="892"/>
        <end position="920"/>
    </location>
</feature>
<dbReference type="PANTHER" id="PTHR24356:SF400">
    <property type="entry name" value="SERINE_THREONINE-PROTEIN KINASE CBK1"/>
    <property type="match status" value="1"/>
</dbReference>
<evidence type="ECO:0000256" key="1">
    <source>
        <dbReference type="ARBA" id="ARBA00012513"/>
    </source>
</evidence>
<accession>A0A6G1IF44</accession>
<dbReference type="SUPFAM" id="SSF56112">
    <property type="entry name" value="Protein kinase-like (PK-like)"/>
    <property type="match status" value="1"/>
</dbReference>
<dbReference type="GO" id="GO:0005524">
    <property type="term" value="F:ATP binding"/>
    <property type="evidence" value="ECO:0007669"/>
    <property type="project" value="UniProtKB-KW"/>
</dbReference>
<feature type="region of interest" description="Disordered" evidence="9">
    <location>
        <begin position="70"/>
        <end position="91"/>
    </location>
</feature>
<dbReference type="InterPro" id="IPR059233">
    <property type="entry name" value="MobB_NdrA/B/Cbk1"/>
</dbReference>
<dbReference type="OrthoDB" id="3638488at2759"/>
<keyword evidence="12" id="KW-1185">Reference proteome</keyword>
<dbReference type="Pfam" id="PF00069">
    <property type="entry name" value="Pkinase"/>
    <property type="match status" value="1"/>
</dbReference>
<dbReference type="InterPro" id="IPR000719">
    <property type="entry name" value="Prot_kinase_dom"/>
</dbReference>
<gene>
    <name evidence="11" type="ORF">K458DRAFT_468017</name>
</gene>
<dbReference type="SMART" id="SM00220">
    <property type="entry name" value="S_TKc"/>
    <property type="match status" value="1"/>
</dbReference>